<organism evidence="2">
    <name type="scientific">marine metagenome</name>
    <dbReference type="NCBI Taxonomy" id="408172"/>
    <lineage>
        <taxon>unclassified sequences</taxon>
        <taxon>metagenomes</taxon>
        <taxon>ecological metagenomes</taxon>
    </lineage>
</organism>
<proteinExistence type="predicted"/>
<dbReference type="EMBL" id="UINC01001537">
    <property type="protein sequence ID" value="SUZ83122.1"/>
    <property type="molecule type" value="Genomic_DNA"/>
</dbReference>
<accession>A0A381QUN3</accession>
<reference evidence="2" key="1">
    <citation type="submission" date="2018-05" db="EMBL/GenBank/DDBJ databases">
        <authorList>
            <person name="Lanie J.A."/>
            <person name="Ng W.-L."/>
            <person name="Kazmierczak K.M."/>
            <person name="Andrzejewski T.M."/>
            <person name="Davidsen T.M."/>
            <person name="Wayne K.J."/>
            <person name="Tettelin H."/>
            <person name="Glass J.I."/>
            <person name="Rusch D."/>
            <person name="Podicherti R."/>
            <person name="Tsui H.-C.T."/>
            <person name="Winkler M.E."/>
        </authorList>
    </citation>
    <scope>NUCLEOTIDE SEQUENCE</scope>
</reference>
<keyword evidence="1" id="KW-0812">Transmembrane</keyword>
<feature type="transmembrane region" description="Helical" evidence="1">
    <location>
        <begin position="187"/>
        <end position="208"/>
    </location>
</feature>
<evidence type="ECO:0000256" key="1">
    <source>
        <dbReference type="SAM" id="Phobius"/>
    </source>
</evidence>
<protein>
    <recommendedName>
        <fullName evidence="3">PepSY domain-containing protein</fullName>
    </recommendedName>
</protein>
<gene>
    <name evidence="2" type="ORF">METZ01_LOCUS35976</name>
</gene>
<keyword evidence="1" id="KW-0472">Membrane</keyword>
<name>A0A381QUN3_9ZZZZ</name>
<keyword evidence="1" id="KW-1133">Transmembrane helix</keyword>
<sequence>MVRSFHKYLSLAISIQLLLWTVSGIYFAFNKIELIRGEHYLIDQEASPIDLSNTTATFKAKNISILKRLDEWIVKIEGESKTYYTDLSGNELTDLNEKEAKQIVIEKTSLTPLGALKIESHSRGSEFRGRSLPLFKVSTKSDDDVNVYLNAISGEVTAIRSDSWRTWDFLWGAHIIDYSERDNIDNFLLKVFSILACISALSGIILFLKGKIY</sequence>
<dbReference type="AlphaFoldDB" id="A0A381QUN3"/>
<evidence type="ECO:0008006" key="3">
    <source>
        <dbReference type="Google" id="ProtNLM"/>
    </source>
</evidence>
<evidence type="ECO:0000313" key="2">
    <source>
        <dbReference type="EMBL" id="SUZ83122.1"/>
    </source>
</evidence>